<evidence type="ECO:0000313" key="9">
    <source>
        <dbReference type="EMBL" id="WAQ95337.1"/>
    </source>
</evidence>
<keyword evidence="4 7" id="KW-0812">Transmembrane</keyword>
<comment type="subcellular location">
    <subcellularLocation>
        <location evidence="1">Membrane</location>
        <topology evidence="1">Multi-pass membrane protein</topology>
    </subcellularLocation>
</comment>
<reference evidence="9" key="1">
    <citation type="submission" date="2022-11" db="EMBL/GenBank/DDBJ databases">
        <title>Centuries of genome instability and evolution in soft-shell clam transmissible cancer (bioRxiv).</title>
        <authorList>
            <person name="Hart S.F.M."/>
            <person name="Yonemitsu M.A."/>
            <person name="Giersch R.M."/>
            <person name="Beal B.F."/>
            <person name="Arriagada G."/>
            <person name="Davis B.W."/>
            <person name="Ostrander E.A."/>
            <person name="Goff S.P."/>
            <person name="Metzger M.J."/>
        </authorList>
    </citation>
    <scope>NUCLEOTIDE SEQUENCE</scope>
    <source>
        <strain evidence="9">MELC-2E11</strain>
        <tissue evidence="9">Siphon/mantle</tissue>
    </source>
</reference>
<evidence type="ECO:0000256" key="2">
    <source>
        <dbReference type="ARBA" id="ARBA00006375"/>
    </source>
</evidence>
<dbReference type="Gene3D" id="1.50.40.10">
    <property type="entry name" value="Mitochondrial carrier domain"/>
    <property type="match status" value="1"/>
</dbReference>
<evidence type="ECO:0000256" key="4">
    <source>
        <dbReference type="ARBA" id="ARBA00022692"/>
    </source>
</evidence>
<dbReference type="PROSITE" id="PS50920">
    <property type="entry name" value="SOLCAR"/>
    <property type="match status" value="2"/>
</dbReference>
<protein>
    <submittedName>
        <fullName evidence="9">GDC-like protein</fullName>
    </submittedName>
</protein>
<feature type="repeat" description="Solcar" evidence="7">
    <location>
        <begin position="132"/>
        <end position="224"/>
    </location>
</feature>
<evidence type="ECO:0000256" key="8">
    <source>
        <dbReference type="RuleBase" id="RU000488"/>
    </source>
</evidence>
<evidence type="ECO:0000256" key="5">
    <source>
        <dbReference type="ARBA" id="ARBA00022737"/>
    </source>
</evidence>
<dbReference type="PANTHER" id="PTHR24089">
    <property type="entry name" value="SOLUTE CARRIER FAMILY 25"/>
    <property type="match status" value="1"/>
</dbReference>
<dbReference type="Pfam" id="PF00153">
    <property type="entry name" value="Mito_carr"/>
    <property type="match status" value="2"/>
</dbReference>
<dbReference type="InterPro" id="IPR002067">
    <property type="entry name" value="MCP"/>
</dbReference>
<evidence type="ECO:0000256" key="7">
    <source>
        <dbReference type="PROSITE-ProRule" id="PRU00282"/>
    </source>
</evidence>
<name>A0ABY7DCE6_MYAAR</name>
<keyword evidence="10" id="KW-1185">Reference proteome</keyword>
<comment type="similarity">
    <text evidence="2 8">Belongs to the mitochondrial carrier (TC 2.A.29) family.</text>
</comment>
<gene>
    <name evidence="9" type="ORF">MAR_028027</name>
</gene>
<dbReference type="EMBL" id="CP111013">
    <property type="protein sequence ID" value="WAQ95337.1"/>
    <property type="molecule type" value="Genomic_DNA"/>
</dbReference>
<dbReference type="PRINTS" id="PR00926">
    <property type="entry name" value="MITOCARRIER"/>
</dbReference>
<keyword evidence="5" id="KW-0677">Repeat</keyword>
<proteinExistence type="inferred from homology"/>
<evidence type="ECO:0000256" key="3">
    <source>
        <dbReference type="ARBA" id="ARBA00022448"/>
    </source>
</evidence>
<feature type="repeat" description="Solcar" evidence="7">
    <location>
        <begin position="46"/>
        <end position="130"/>
    </location>
</feature>
<dbReference type="Proteomes" id="UP001164746">
    <property type="component" value="Chromosome 2"/>
</dbReference>
<accession>A0ABY7DCE6</accession>
<keyword evidence="3 8" id="KW-0813">Transport</keyword>
<evidence type="ECO:0000256" key="6">
    <source>
        <dbReference type="ARBA" id="ARBA00023136"/>
    </source>
</evidence>
<evidence type="ECO:0000313" key="10">
    <source>
        <dbReference type="Proteomes" id="UP001164746"/>
    </source>
</evidence>
<evidence type="ECO:0000256" key="1">
    <source>
        <dbReference type="ARBA" id="ARBA00004141"/>
    </source>
</evidence>
<keyword evidence="6 7" id="KW-0472">Membrane</keyword>
<dbReference type="InterPro" id="IPR023395">
    <property type="entry name" value="MCP_dom_sf"/>
</dbReference>
<dbReference type="InterPro" id="IPR018108">
    <property type="entry name" value="MCP_transmembrane"/>
</dbReference>
<dbReference type="SUPFAM" id="SSF103506">
    <property type="entry name" value="Mitochondrial carrier"/>
    <property type="match status" value="1"/>
</dbReference>
<organism evidence="9 10">
    <name type="scientific">Mya arenaria</name>
    <name type="common">Soft-shell clam</name>
    <dbReference type="NCBI Taxonomy" id="6604"/>
    <lineage>
        <taxon>Eukaryota</taxon>
        <taxon>Metazoa</taxon>
        <taxon>Spiralia</taxon>
        <taxon>Lophotrochozoa</taxon>
        <taxon>Mollusca</taxon>
        <taxon>Bivalvia</taxon>
        <taxon>Autobranchia</taxon>
        <taxon>Heteroconchia</taxon>
        <taxon>Euheterodonta</taxon>
        <taxon>Imparidentia</taxon>
        <taxon>Neoheterodontei</taxon>
        <taxon>Myida</taxon>
        <taxon>Myoidea</taxon>
        <taxon>Myidae</taxon>
        <taxon>Mya</taxon>
    </lineage>
</organism>
<sequence length="233" mass="26278">MLISDESNFGLNDKDKCASRLSLLCDTVEICNGGCGRTHKEEKHRENFENSSCRSTSRTLLIMFTLTWSTSVQALWQGHHIYHGGMIETVKTISRQEGFMALYRGLFTSLLGMAPYGGLSFWAFERSKLFVLANFPGMFGSPHAENMDGLSLYPLDVARRKLQLSTMLCEPHKYDGKSIWQILVTVRNDHGVVKGLFRGITVNYWRGVPSSAISFTMFEMMKQLLGLDTGVTR</sequence>